<gene>
    <name evidence="1" type="ORF">E2C01_097937</name>
</gene>
<comment type="caution">
    <text evidence="1">The sequence shown here is derived from an EMBL/GenBank/DDBJ whole genome shotgun (WGS) entry which is preliminary data.</text>
</comment>
<proteinExistence type="predicted"/>
<accession>A0A5B7KBJ6</accession>
<dbReference type="AlphaFoldDB" id="A0A5B7KBJ6"/>
<sequence>MVWCVDCLCGVRAALMVATSITLRIGWLVTGHVQLAVVTSVNTHSEASFDNFIFLLQASAFRAFPTSLNHMMGLFFSNTISQGEEKWL</sequence>
<name>A0A5B7KBJ6_PORTR</name>
<reference evidence="1 2" key="1">
    <citation type="submission" date="2019-05" db="EMBL/GenBank/DDBJ databases">
        <title>Another draft genome of Portunus trituberculatus and its Hox gene families provides insights of decapod evolution.</title>
        <authorList>
            <person name="Jeong J.-H."/>
            <person name="Song I."/>
            <person name="Kim S."/>
            <person name="Choi T."/>
            <person name="Kim D."/>
            <person name="Ryu S."/>
            <person name="Kim W."/>
        </authorList>
    </citation>
    <scope>NUCLEOTIDE SEQUENCE [LARGE SCALE GENOMIC DNA]</scope>
    <source>
        <tissue evidence="1">Muscle</tissue>
    </source>
</reference>
<organism evidence="1 2">
    <name type="scientific">Portunus trituberculatus</name>
    <name type="common">Swimming crab</name>
    <name type="synonym">Neptunus trituberculatus</name>
    <dbReference type="NCBI Taxonomy" id="210409"/>
    <lineage>
        <taxon>Eukaryota</taxon>
        <taxon>Metazoa</taxon>
        <taxon>Ecdysozoa</taxon>
        <taxon>Arthropoda</taxon>
        <taxon>Crustacea</taxon>
        <taxon>Multicrustacea</taxon>
        <taxon>Malacostraca</taxon>
        <taxon>Eumalacostraca</taxon>
        <taxon>Eucarida</taxon>
        <taxon>Decapoda</taxon>
        <taxon>Pleocyemata</taxon>
        <taxon>Brachyura</taxon>
        <taxon>Eubrachyura</taxon>
        <taxon>Portunoidea</taxon>
        <taxon>Portunidae</taxon>
        <taxon>Portuninae</taxon>
        <taxon>Portunus</taxon>
    </lineage>
</organism>
<keyword evidence="2" id="KW-1185">Reference proteome</keyword>
<evidence type="ECO:0000313" key="1">
    <source>
        <dbReference type="EMBL" id="MPD02359.1"/>
    </source>
</evidence>
<dbReference type="Proteomes" id="UP000324222">
    <property type="component" value="Unassembled WGS sequence"/>
</dbReference>
<evidence type="ECO:0000313" key="2">
    <source>
        <dbReference type="Proteomes" id="UP000324222"/>
    </source>
</evidence>
<dbReference type="EMBL" id="VSRR010131078">
    <property type="protein sequence ID" value="MPD02359.1"/>
    <property type="molecule type" value="Genomic_DNA"/>
</dbReference>
<protein>
    <submittedName>
        <fullName evidence="1">Uncharacterized protein</fullName>
    </submittedName>
</protein>